<accession>A0A7R9ZVK9</accession>
<reference evidence="2" key="1">
    <citation type="submission" date="2021-01" db="EMBL/GenBank/DDBJ databases">
        <authorList>
            <person name="Corre E."/>
            <person name="Pelletier E."/>
            <person name="Niang G."/>
            <person name="Scheremetjew M."/>
            <person name="Finn R."/>
            <person name="Kale V."/>
            <person name="Holt S."/>
            <person name="Cochrane G."/>
            <person name="Meng A."/>
            <person name="Brown T."/>
            <person name="Cohen L."/>
        </authorList>
    </citation>
    <scope>NUCLEOTIDE SEQUENCE</scope>
    <source>
        <strain evidence="2">Pbaha01</strain>
    </source>
</reference>
<gene>
    <name evidence="2" type="ORF">PBAH0796_LOCUS920</name>
</gene>
<proteinExistence type="predicted"/>
<dbReference type="EMBL" id="HBEG01001782">
    <property type="protein sequence ID" value="CAD8345182.1"/>
    <property type="molecule type" value="Transcribed_RNA"/>
</dbReference>
<evidence type="ECO:0000313" key="2">
    <source>
        <dbReference type="EMBL" id="CAD8345182.1"/>
    </source>
</evidence>
<sequence>MIVSGSVLAVFFYGICPFYGRMNQAYNIMCSGEKDFVMVHNAATGMVEAAPSFPSAPNNATNSELAVLQLARPEIEPGNGFNPPQFLVQVARSGNRSAMLDMSVSDLQRVLQGLELNSVGKAGEHTAIRRLELRDLTPSLGVMLKLQKIESAQIDDLVDELACADMGVSLNEQATLALRRAANREKQHGHREYQKCAEVVWMCGWRNRSQLRVICPVTCGCGKLVDSPANFFASSQFGCPRACESEFKKELLGGRAARCEDVAPVRFNEDHALRSYFNQAFDFWLSRPEMMTASHTAVTLKAEELDIPRNQSGHAFTSLLNGSFLESNLAGRWEFPHGHRHPRGLTGCQFWASWEVTLMLGLDFCSSGSFRSLRPYCPVSCGCLQAGGRQCPTACSGDPAPGSQPLEGQPAWPRWPKSPH</sequence>
<evidence type="ECO:0000256" key="1">
    <source>
        <dbReference type="SAM" id="MobiDB-lite"/>
    </source>
</evidence>
<name>A0A7R9ZVK9_9DINO</name>
<protein>
    <submittedName>
        <fullName evidence="2">Uncharacterized protein</fullName>
    </submittedName>
</protein>
<dbReference type="AlphaFoldDB" id="A0A7R9ZVK9"/>
<organism evidence="2">
    <name type="scientific">Pyrodinium bahamense</name>
    <dbReference type="NCBI Taxonomy" id="73915"/>
    <lineage>
        <taxon>Eukaryota</taxon>
        <taxon>Sar</taxon>
        <taxon>Alveolata</taxon>
        <taxon>Dinophyceae</taxon>
        <taxon>Gonyaulacales</taxon>
        <taxon>Pyrocystaceae</taxon>
        <taxon>Pyrodinium</taxon>
    </lineage>
</organism>
<feature type="region of interest" description="Disordered" evidence="1">
    <location>
        <begin position="395"/>
        <end position="420"/>
    </location>
</feature>